<feature type="region of interest" description="Disordered" evidence="2">
    <location>
        <begin position="182"/>
        <end position="214"/>
    </location>
</feature>
<evidence type="ECO:0000313" key="3">
    <source>
        <dbReference type="EMBL" id="GBB83267.1"/>
    </source>
</evidence>
<evidence type="ECO:0000313" key="4">
    <source>
        <dbReference type="Proteomes" id="UP000247702"/>
    </source>
</evidence>
<sequence>MEVRENGIVKDSISYPIQNETNLNLSNNNFNDDIDILNDQCYNLIVKQAKEFENFGKRMSSNLQNFYKEFLVQQNEIINEPFDIEKVFKKCKENIDSQLQLIDSLKARIEELETDSLVKTQDIKKLQNDLCDFKEEIESSTVIPAAAMQDSKKNVSLTTNETDINLKIPELNFQLIDDEKERPNCNKSIDEDYYDEESSTPYQQYDEDNYDEESLTSYQQYEDDDYEESSTSCQQYDEDYYDEESSTSSQKYENSSYQQYIESDPGIIYFDFIQFERDFNSAIEPFTPSANKQQITSTTLTGKQQKPFTSLANEQQKPFTSLANEQQKPFTSLTNSRSYISNSNVSVHEEILMMIHTKAQEIINEKRNGKRRSDRKLNNHTFNPLCKFGISNLLKYEKSYLFRSLNRSPKGRIRASILAELKDEFFNKKKKLTQPIKVYVEKKIIPRLPPGTNSYTEFQNSYHYRNFSDKKKKRIQKIISLEKNEHVNLQSLL</sequence>
<feature type="coiled-coil region" evidence="1">
    <location>
        <begin position="95"/>
        <end position="129"/>
    </location>
</feature>
<comment type="caution">
    <text evidence="3">The sequence shown here is derived from an EMBL/GenBank/DDBJ whole genome shotgun (WGS) entry which is preliminary data.</text>
</comment>
<organism evidence="3 4">
    <name type="scientific">Rhizophagus clarus</name>
    <dbReference type="NCBI Taxonomy" id="94130"/>
    <lineage>
        <taxon>Eukaryota</taxon>
        <taxon>Fungi</taxon>
        <taxon>Fungi incertae sedis</taxon>
        <taxon>Mucoromycota</taxon>
        <taxon>Glomeromycotina</taxon>
        <taxon>Glomeromycetes</taxon>
        <taxon>Glomerales</taxon>
        <taxon>Glomeraceae</taxon>
        <taxon>Rhizophagus</taxon>
    </lineage>
</organism>
<name>A0A2Z6Q0Q1_9GLOM</name>
<dbReference type="EMBL" id="BEXD01000003">
    <property type="protein sequence ID" value="GBB83267.1"/>
    <property type="molecule type" value="Genomic_DNA"/>
</dbReference>
<accession>A0A2Z6Q0Q1</accession>
<keyword evidence="4" id="KW-1185">Reference proteome</keyword>
<dbReference type="Proteomes" id="UP000247702">
    <property type="component" value="Unassembled WGS sequence"/>
</dbReference>
<protein>
    <submittedName>
        <fullName evidence="3">Uncharacterized protein</fullName>
    </submittedName>
</protein>
<evidence type="ECO:0000256" key="1">
    <source>
        <dbReference type="SAM" id="Coils"/>
    </source>
</evidence>
<dbReference type="STRING" id="94130.A0A2Z6Q0Q1"/>
<keyword evidence="1" id="KW-0175">Coiled coil</keyword>
<feature type="compositionally biased region" description="Acidic residues" evidence="2">
    <location>
        <begin position="205"/>
        <end position="214"/>
    </location>
</feature>
<evidence type="ECO:0000256" key="2">
    <source>
        <dbReference type="SAM" id="MobiDB-lite"/>
    </source>
</evidence>
<proteinExistence type="predicted"/>
<dbReference type="AlphaFoldDB" id="A0A2Z6Q0Q1"/>
<reference evidence="3 4" key="1">
    <citation type="submission" date="2017-11" db="EMBL/GenBank/DDBJ databases">
        <title>The genome of Rhizophagus clarus HR1 reveals common genetic basis of auxotrophy among arbuscular mycorrhizal fungi.</title>
        <authorList>
            <person name="Kobayashi Y."/>
        </authorList>
    </citation>
    <scope>NUCLEOTIDE SEQUENCE [LARGE SCALE GENOMIC DNA]</scope>
    <source>
        <strain evidence="3 4">HR1</strain>
    </source>
</reference>
<gene>
    <name evidence="3" type="ORF">RclHR1_01000023</name>
</gene>